<organism evidence="2 3">
    <name type="scientific">Leersia perrieri</name>
    <dbReference type="NCBI Taxonomy" id="77586"/>
    <lineage>
        <taxon>Eukaryota</taxon>
        <taxon>Viridiplantae</taxon>
        <taxon>Streptophyta</taxon>
        <taxon>Embryophyta</taxon>
        <taxon>Tracheophyta</taxon>
        <taxon>Spermatophyta</taxon>
        <taxon>Magnoliopsida</taxon>
        <taxon>Liliopsida</taxon>
        <taxon>Poales</taxon>
        <taxon>Poaceae</taxon>
        <taxon>BOP clade</taxon>
        <taxon>Oryzoideae</taxon>
        <taxon>Oryzeae</taxon>
        <taxon>Oryzinae</taxon>
        <taxon>Leersia</taxon>
    </lineage>
</organism>
<reference evidence="2" key="3">
    <citation type="submission" date="2015-04" db="UniProtKB">
        <authorList>
            <consortium name="EnsemblPlants"/>
        </authorList>
    </citation>
    <scope>IDENTIFICATION</scope>
</reference>
<evidence type="ECO:0000259" key="1">
    <source>
        <dbReference type="Pfam" id="PF03478"/>
    </source>
</evidence>
<dbReference type="AlphaFoldDB" id="A0A0D9XTI4"/>
<keyword evidence="3" id="KW-1185">Reference proteome</keyword>
<dbReference type="InterPro" id="IPR005174">
    <property type="entry name" value="KIB1-4_b-propeller"/>
</dbReference>
<sequence length="196" mass="22878">MEFGTLRFDEKIILNKVRGFMCANIYIAQAPCGDILQVWRSYDPLDDEDEDISDLESDYDEESYVCNTTMIKVYKVDLVERKLIEIGNLGENVLILGHNQSLCFRANEYPLLKANHIYFSDDRENYIKGFKNNRRDIGLFDLGNNCVEEIVSPQLWSNWPPPVWMTPNARKINLKTVILEITKILIQHFYSIHPNI</sequence>
<dbReference type="EnsemblPlants" id="LPERR11G14470.1">
    <property type="protein sequence ID" value="LPERR11G14470.1"/>
    <property type="gene ID" value="LPERR11G14470"/>
</dbReference>
<evidence type="ECO:0000313" key="3">
    <source>
        <dbReference type="Proteomes" id="UP000032180"/>
    </source>
</evidence>
<name>A0A0D9XTI4_9ORYZ</name>
<dbReference type="Gramene" id="LPERR11G14470.1">
    <property type="protein sequence ID" value="LPERR11G14470.1"/>
    <property type="gene ID" value="LPERR11G14470"/>
</dbReference>
<dbReference type="Pfam" id="PF03478">
    <property type="entry name" value="Beta-prop_KIB1-4"/>
    <property type="match status" value="1"/>
</dbReference>
<dbReference type="PANTHER" id="PTHR44586:SF6">
    <property type="entry name" value="OS11G0579600 PROTEIN"/>
    <property type="match status" value="1"/>
</dbReference>
<reference evidence="3" key="2">
    <citation type="submission" date="2013-12" db="EMBL/GenBank/DDBJ databases">
        <authorList>
            <person name="Yu Y."/>
            <person name="Lee S."/>
            <person name="de Baynast K."/>
            <person name="Wissotski M."/>
            <person name="Liu L."/>
            <person name="Talag J."/>
            <person name="Goicoechea J."/>
            <person name="Angelova A."/>
            <person name="Jetty R."/>
            <person name="Kudrna D."/>
            <person name="Golser W."/>
            <person name="Rivera L."/>
            <person name="Zhang J."/>
            <person name="Wing R."/>
        </authorList>
    </citation>
    <scope>NUCLEOTIDE SEQUENCE</scope>
</reference>
<dbReference type="Proteomes" id="UP000032180">
    <property type="component" value="Chromosome 11"/>
</dbReference>
<feature type="domain" description="KIB1-4 beta-propeller" evidence="1">
    <location>
        <begin position="23"/>
        <end position="141"/>
    </location>
</feature>
<dbReference type="eggNOG" id="ENOG502QS0H">
    <property type="taxonomic scope" value="Eukaryota"/>
</dbReference>
<evidence type="ECO:0000313" key="2">
    <source>
        <dbReference type="EnsemblPlants" id="LPERR11G14470.1"/>
    </source>
</evidence>
<reference evidence="2 3" key="1">
    <citation type="submission" date="2012-08" db="EMBL/GenBank/DDBJ databases">
        <title>Oryza genome evolution.</title>
        <authorList>
            <person name="Wing R.A."/>
        </authorList>
    </citation>
    <scope>NUCLEOTIDE SEQUENCE</scope>
</reference>
<proteinExistence type="predicted"/>
<dbReference type="PANTHER" id="PTHR44586">
    <property type="entry name" value="F-BOX DOMAIN CONTAINING PROTEIN, EXPRESSED"/>
    <property type="match status" value="1"/>
</dbReference>
<accession>A0A0D9XTI4</accession>
<protein>
    <recommendedName>
        <fullName evidence="1">KIB1-4 beta-propeller domain-containing protein</fullName>
    </recommendedName>
</protein>
<dbReference type="STRING" id="77586.A0A0D9XTI4"/>
<dbReference type="HOGENOM" id="CLU_141274_0_0_1"/>